<keyword evidence="5" id="KW-1185">Reference proteome</keyword>
<dbReference type="SMART" id="SM01008">
    <property type="entry name" value="Ald_Xan_dh_C"/>
    <property type="match status" value="1"/>
</dbReference>
<evidence type="ECO:0000256" key="1">
    <source>
        <dbReference type="ARBA" id="ARBA00022505"/>
    </source>
</evidence>
<keyword evidence="1" id="KW-0500">Molybdenum</keyword>
<dbReference type="GO" id="GO:0016491">
    <property type="term" value="F:oxidoreductase activity"/>
    <property type="evidence" value="ECO:0007669"/>
    <property type="project" value="UniProtKB-KW"/>
</dbReference>
<dbReference type="Gene3D" id="3.90.1170.50">
    <property type="entry name" value="Aldehyde oxidase/xanthine dehydrogenase, a/b hammerhead"/>
    <property type="match status" value="1"/>
</dbReference>
<dbReference type="GO" id="GO:0005506">
    <property type="term" value="F:iron ion binding"/>
    <property type="evidence" value="ECO:0007669"/>
    <property type="project" value="InterPro"/>
</dbReference>
<feature type="domain" description="Aldehyde oxidase/xanthine dehydrogenase a/b hammerhead" evidence="3">
    <location>
        <begin position="18"/>
        <end position="122"/>
    </location>
</feature>
<name>A0A498R6T4_9FIRM</name>
<organism evidence="4 5">
    <name type="scientific">Lucifera butyrica</name>
    <dbReference type="NCBI Taxonomy" id="1351585"/>
    <lineage>
        <taxon>Bacteria</taxon>
        <taxon>Bacillati</taxon>
        <taxon>Bacillota</taxon>
        <taxon>Negativicutes</taxon>
        <taxon>Veillonellales</taxon>
        <taxon>Veillonellaceae</taxon>
        <taxon>Lucifera</taxon>
    </lineage>
</organism>
<dbReference type="InterPro" id="IPR000674">
    <property type="entry name" value="Ald_Oxase/Xan_DH_a/b"/>
</dbReference>
<protein>
    <submittedName>
        <fullName evidence="4">Aldehyde oxidase/xanthine dehydrogenase a/b hammerhead</fullName>
    </submittedName>
</protein>
<dbReference type="PANTHER" id="PTHR11908:SF132">
    <property type="entry name" value="ALDEHYDE OXIDASE 1-RELATED"/>
    <property type="match status" value="1"/>
</dbReference>
<dbReference type="EMBL" id="UPPP01000065">
    <property type="protein sequence ID" value="VBB06620.1"/>
    <property type="molecule type" value="Genomic_DNA"/>
</dbReference>
<dbReference type="SUPFAM" id="SSF54665">
    <property type="entry name" value="CO dehydrogenase molybdoprotein N-domain-like"/>
    <property type="match status" value="1"/>
</dbReference>
<dbReference type="Gene3D" id="3.30.365.10">
    <property type="entry name" value="Aldehyde oxidase/xanthine dehydrogenase, molybdopterin binding domain"/>
    <property type="match status" value="4"/>
</dbReference>
<dbReference type="SUPFAM" id="SSF56003">
    <property type="entry name" value="Molybdenum cofactor-binding domain"/>
    <property type="match status" value="1"/>
</dbReference>
<evidence type="ECO:0000256" key="2">
    <source>
        <dbReference type="ARBA" id="ARBA00023002"/>
    </source>
</evidence>
<dbReference type="Pfam" id="PF02738">
    <property type="entry name" value="MoCoBD_1"/>
    <property type="match status" value="1"/>
</dbReference>
<accession>A0A498R6T4</accession>
<evidence type="ECO:0000259" key="3">
    <source>
        <dbReference type="SMART" id="SM01008"/>
    </source>
</evidence>
<proteinExistence type="predicted"/>
<dbReference type="PANTHER" id="PTHR11908">
    <property type="entry name" value="XANTHINE DEHYDROGENASE"/>
    <property type="match status" value="1"/>
</dbReference>
<evidence type="ECO:0000313" key="5">
    <source>
        <dbReference type="Proteomes" id="UP000277811"/>
    </source>
</evidence>
<dbReference type="InterPro" id="IPR037165">
    <property type="entry name" value="AldOxase/xan_DH_Mopterin-bd_sf"/>
</dbReference>
<dbReference type="AlphaFoldDB" id="A0A498R6T4"/>
<sequence>METVGRSVPRKEAWDKVTGAAKYNDDYLFPGMLYTSMVNSPHAHAGIVSIDISGALAVPGVEAVVTGKDFPRLCGSILEDRPPLARDKVRYFGEPVALVIANREAAAMQAAGLIKVIYELLPAVNSTAEALKEEAPLIHPDLGQYKRAVPDVYPEPGSNICGRVNIAKGDLLKGWETSEVIIEADIRLPQSDHVAMEPRNAKAEILPSGTILIYTSTQAPFEIRDKISHYANVDESRVVVKTPLVGGGFGGKATLQLELLAYMASKAVNGKLVRVANTREQDFAASPCHAGLEAKIKLGATKDGEFKAADIIYHVDTGAYAGLGPRLAKAMAADCTGPYNFEHVRCEAVCIYTNHCYATAFRGFGHVAYNFCMERAIDKLAHTLGMDPLELRLRNAILPGDTSPTRVQITQSNVGDLQQCLRKLRKLVNWDEGVRRKTGDGKVVAKGIACFWKTSDSPPDASAGAIVTMNPDGSLNLNCGAVEIGSGMKTTLAQILAEKLKMDIDRIHVVREVDTQVSPKHWKTVASMTTFLAGNAVLAAADDLIAKLKKAAAAALHCSPRELAVGNELVYFPNNPDLCISFKEIVHGCRQADGSSTGGPVIGSGGFVMPGITLLDPYTGAGKPGPYWTVGAQAVEVELDTRDYTYRLRKAATVLDAGKVINPELAEGQVRGGMCMGLGLGTREEFRYSAAGKLAEIRLRNYKVMHYGETPHYLVQFVETPQREAPYGARGLGEHGIIGIPAALANALSAAAQAELNFLPLVPESIWRVSTEGFDDTL</sequence>
<dbReference type="InterPro" id="IPR036856">
    <property type="entry name" value="Ald_Oxase/Xan_DH_a/b_sf"/>
</dbReference>
<evidence type="ECO:0000313" key="4">
    <source>
        <dbReference type="EMBL" id="VBB06620.1"/>
    </source>
</evidence>
<dbReference type="InterPro" id="IPR008274">
    <property type="entry name" value="AldOxase/xan_DH_MoCoBD1"/>
</dbReference>
<dbReference type="Pfam" id="PF01315">
    <property type="entry name" value="Ald_Xan_dh_C"/>
    <property type="match status" value="1"/>
</dbReference>
<dbReference type="OrthoDB" id="9759099at2"/>
<dbReference type="Proteomes" id="UP000277811">
    <property type="component" value="Unassembled WGS sequence"/>
</dbReference>
<dbReference type="InterPro" id="IPR046867">
    <property type="entry name" value="AldOxase/xan_DH_MoCoBD2"/>
</dbReference>
<dbReference type="RefSeq" id="WP_122627557.1">
    <property type="nucleotide sequence ID" value="NZ_UPPP01000065.1"/>
</dbReference>
<gene>
    <name evidence="4" type="ORF">LUCI_1856</name>
</gene>
<reference evidence="4 5" key="1">
    <citation type="submission" date="2018-06" db="EMBL/GenBank/DDBJ databases">
        <authorList>
            <person name="Strepis N."/>
        </authorList>
    </citation>
    <scope>NUCLEOTIDE SEQUENCE [LARGE SCALE GENOMIC DNA]</scope>
    <source>
        <strain evidence="4">LUCI</strain>
    </source>
</reference>
<keyword evidence="2" id="KW-0560">Oxidoreductase</keyword>
<dbReference type="Pfam" id="PF20256">
    <property type="entry name" value="MoCoBD_2"/>
    <property type="match status" value="1"/>
</dbReference>
<dbReference type="InterPro" id="IPR016208">
    <property type="entry name" value="Ald_Oxase/xanthine_DH-like"/>
</dbReference>